<dbReference type="Proteomes" id="UP001519460">
    <property type="component" value="Unassembled WGS sequence"/>
</dbReference>
<evidence type="ECO:0000256" key="2">
    <source>
        <dbReference type="ARBA" id="ARBA00022475"/>
    </source>
</evidence>
<protein>
    <recommendedName>
        <fullName evidence="11">G-protein coupled receptors family 1 profile domain-containing protein</fullName>
    </recommendedName>
</protein>
<feature type="transmembrane region" description="Helical" evidence="10">
    <location>
        <begin position="207"/>
        <end position="228"/>
    </location>
</feature>
<dbReference type="GO" id="GO:0005886">
    <property type="term" value="C:plasma membrane"/>
    <property type="evidence" value="ECO:0007669"/>
    <property type="project" value="UniProtKB-SubCell"/>
</dbReference>
<comment type="caution">
    <text evidence="12">The sequence shown here is derived from an EMBL/GenBank/DDBJ whole genome shotgun (WGS) entry which is preliminary data.</text>
</comment>
<dbReference type="SUPFAM" id="SSF81321">
    <property type="entry name" value="Family A G protein-coupled receptor-like"/>
    <property type="match status" value="1"/>
</dbReference>
<evidence type="ECO:0000256" key="8">
    <source>
        <dbReference type="ARBA" id="ARBA00023180"/>
    </source>
</evidence>
<keyword evidence="6 10" id="KW-0472">Membrane</keyword>
<evidence type="ECO:0000256" key="5">
    <source>
        <dbReference type="ARBA" id="ARBA00023040"/>
    </source>
</evidence>
<keyword evidence="13" id="KW-1185">Reference proteome</keyword>
<evidence type="ECO:0000256" key="9">
    <source>
        <dbReference type="ARBA" id="ARBA00023224"/>
    </source>
</evidence>
<keyword evidence="7" id="KW-0675">Receptor</keyword>
<dbReference type="EMBL" id="JACVVK020000226">
    <property type="protein sequence ID" value="KAK7483490.1"/>
    <property type="molecule type" value="Genomic_DNA"/>
</dbReference>
<dbReference type="PROSITE" id="PS50262">
    <property type="entry name" value="G_PROTEIN_RECEP_F1_2"/>
    <property type="match status" value="1"/>
</dbReference>
<accession>A0ABD0K8S2</accession>
<name>A0ABD0K8S2_9CAEN</name>
<keyword evidence="8" id="KW-0325">Glycoprotein</keyword>
<evidence type="ECO:0000256" key="6">
    <source>
        <dbReference type="ARBA" id="ARBA00023136"/>
    </source>
</evidence>
<feature type="transmembrane region" description="Helical" evidence="10">
    <location>
        <begin position="174"/>
        <end position="195"/>
    </location>
</feature>
<dbReference type="AlphaFoldDB" id="A0ABD0K8S2"/>
<feature type="transmembrane region" description="Helical" evidence="10">
    <location>
        <begin position="417"/>
        <end position="441"/>
    </location>
</feature>
<keyword evidence="3 10" id="KW-0812">Transmembrane</keyword>
<evidence type="ECO:0000256" key="1">
    <source>
        <dbReference type="ARBA" id="ARBA00004651"/>
    </source>
</evidence>
<dbReference type="CDD" id="cd00637">
    <property type="entry name" value="7tm_classA_rhodopsin-like"/>
    <property type="match status" value="1"/>
</dbReference>
<dbReference type="Gene3D" id="1.20.1070.10">
    <property type="entry name" value="Rhodopsin 7-helix transmembrane proteins"/>
    <property type="match status" value="1"/>
</dbReference>
<feature type="domain" description="G-protein coupled receptors family 1 profile" evidence="11">
    <location>
        <begin position="186"/>
        <end position="439"/>
    </location>
</feature>
<reference evidence="12 13" key="1">
    <citation type="journal article" date="2023" name="Sci. Data">
        <title>Genome assembly of the Korean intertidal mud-creeper Batillaria attramentaria.</title>
        <authorList>
            <person name="Patra A.K."/>
            <person name="Ho P.T."/>
            <person name="Jun S."/>
            <person name="Lee S.J."/>
            <person name="Kim Y."/>
            <person name="Won Y.J."/>
        </authorList>
    </citation>
    <scope>NUCLEOTIDE SEQUENCE [LARGE SCALE GENOMIC DNA]</scope>
    <source>
        <strain evidence="12">Wonlab-2016</strain>
    </source>
</reference>
<evidence type="ECO:0000313" key="12">
    <source>
        <dbReference type="EMBL" id="KAK7483490.1"/>
    </source>
</evidence>
<sequence length="470" mass="52379">MYFSQISYYPQPWGKNAAHQPDLRISKEVSLSDSARGVSLFGPVAFGWRSTGIVSVKQRCFPASHSWTGLDLDYKRKTIVREGSQFTARLSVLIGWCLLNDVFQEDIAQCVSVMELPDCDDNVETDSGAVLQSSDTWSSSRLNSSACDIVNLTRGLTGETRYSVPPVHFWVENMISAVLIFIALALNAVALAAVLKYFHHFTVSCRFVINLLVADLLYAVIMLAGLIVKLTFSLGQNRLLCFGVVSVMLCTITTVQLSLLLALLDNFITIVFPLRFRDILTRRNANIAIGIIWAYAVLVMGVMSNLSVFQKHNWRSFVACKFSHMYTTPFRLLAAVQLSVVTALLIGVYVHVFVVAVRHHRQMVSQGMRLSVAERARIRENRSNIECKGGLVMCFLVCWLPVCLIQALHAFFTPEGIVVAMGYARLFLLLNAAANPAVCVWRNRQFRKAIVCLLGMGRPNEISHGMVLSV</sequence>
<dbReference type="PANTHER" id="PTHR24246">
    <property type="entry name" value="OLFACTORY RECEPTOR AND ADENOSINE RECEPTOR"/>
    <property type="match status" value="1"/>
</dbReference>
<evidence type="ECO:0000259" key="11">
    <source>
        <dbReference type="PROSITE" id="PS50262"/>
    </source>
</evidence>
<keyword evidence="2" id="KW-1003">Cell membrane</keyword>
<dbReference type="InterPro" id="IPR017452">
    <property type="entry name" value="GPCR_Rhodpsn_7TM"/>
</dbReference>
<dbReference type="Pfam" id="PF00001">
    <property type="entry name" value="7tm_1"/>
    <property type="match status" value="1"/>
</dbReference>
<gene>
    <name evidence="12" type="ORF">BaRGS_00025289</name>
</gene>
<organism evidence="12 13">
    <name type="scientific">Batillaria attramentaria</name>
    <dbReference type="NCBI Taxonomy" id="370345"/>
    <lineage>
        <taxon>Eukaryota</taxon>
        <taxon>Metazoa</taxon>
        <taxon>Spiralia</taxon>
        <taxon>Lophotrochozoa</taxon>
        <taxon>Mollusca</taxon>
        <taxon>Gastropoda</taxon>
        <taxon>Caenogastropoda</taxon>
        <taxon>Sorbeoconcha</taxon>
        <taxon>Cerithioidea</taxon>
        <taxon>Batillariidae</taxon>
        <taxon>Batillaria</taxon>
    </lineage>
</organism>
<feature type="transmembrane region" description="Helical" evidence="10">
    <location>
        <begin position="240"/>
        <end position="264"/>
    </location>
</feature>
<feature type="transmembrane region" description="Helical" evidence="10">
    <location>
        <begin position="389"/>
        <end position="411"/>
    </location>
</feature>
<dbReference type="GO" id="GO:0004930">
    <property type="term" value="F:G protein-coupled receptor activity"/>
    <property type="evidence" value="ECO:0007669"/>
    <property type="project" value="UniProtKB-KW"/>
</dbReference>
<evidence type="ECO:0000256" key="4">
    <source>
        <dbReference type="ARBA" id="ARBA00022989"/>
    </source>
</evidence>
<comment type="subcellular location">
    <subcellularLocation>
        <location evidence="1">Cell membrane</location>
        <topology evidence="1">Multi-pass membrane protein</topology>
    </subcellularLocation>
</comment>
<dbReference type="PRINTS" id="PR00237">
    <property type="entry name" value="GPCRRHODOPSN"/>
</dbReference>
<dbReference type="InterPro" id="IPR000276">
    <property type="entry name" value="GPCR_Rhodpsn"/>
</dbReference>
<evidence type="ECO:0000256" key="10">
    <source>
        <dbReference type="SAM" id="Phobius"/>
    </source>
</evidence>
<evidence type="ECO:0000256" key="3">
    <source>
        <dbReference type="ARBA" id="ARBA00022692"/>
    </source>
</evidence>
<feature type="transmembrane region" description="Helical" evidence="10">
    <location>
        <begin position="332"/>
        <end position="357"/>
    </location>
</feature>
<feature type="transmembrane region" description="Helical" evidence="10">
    <location>
        <begin position="285"/>
        <end position="306"/>
    </location>
</feature>
<dbReference type="PANTHER" id="PTHR24246:SF27">
    <property type="entry name" value="ADENOSINE RECEPTOR, ISOFORM A"/>
    <property type="match status" value="1"/>
</dbReference>
<proteinExistence type="predicted"/>
<evidence type="ECO:0000313" key="13">
    <source>
        <dbReference type="Proteomes" id="UP001519460"/>
    </source>
</evidence>
<evidence type="ECO:0000256" key="7">
    <source>
        <dbReference type="ARBA" id="ARBA00023170"/>
    </source>
</evidence>
<keyword evidence="5" id="KW-0297">G-protein coupled receptor</keyword>
<keyword evidence="9" id="KW-0807">Transducer</keyword>
<keyword evidence="4 10" id="KW-1133">Transmembrane helix</keyword>